<dbReference type="PANTHER" id="PTHR46139:SF3">
    <property type="entry name" value="ALKALINE CERAMIDASE"/>
    <property type="match status" value="1"/>
</dbReference>
<feature type="binding site" evidence="9">
    <location>
        <position position="210"/>
    </location>
    <ligand>
        <name>Zn(2+)</name>
        <dbReference type="ChEBI" id="CHEBI:29105"/>
        <note>catalytic</note>
    </ligand>
</feature>
<evidence type="ECO:0000256" key="2">
    <source>
        <dbReference type="ARBA" id="ARBA00009780"/>
    </source>
</evidence>
<accession>A0A4V3SAN1</accession>
<feature type="binding site" evidence="9">
    <location>
        <position position="206"/>
    </location>
    <ligand>
        <name>Zn(2+)</name>
        <dbReference type="ChEBI" id="CHEBI:29105"/>
        <note>catalytic</note>
    </ligand>
</feature>
<organism evidence="11 12">
    <name type="scientific">Temnothorax longispinosus</name>
    <dbReference type="NCBI Taxonomy" id="300112"/>
    <lineage>
        <taxon>Eukaryota</taxon>
        <taxon>Metazoa</taxon>
        <taxon>Ecdysozoa</taxon>
        <taxon>Arthropoda</taxon>
        <taxon>Hexapoda</taxon>
        <taxon>Insecta</taxon>
        <taxon>Pterygota</taxon>
        <taxon>Neoptera</taxon>
        <taxon>Endopterygota</taxon>
        <taxon>Hymenoptera</taxon>
        <taxon>Apocrita</taxon>
        <taxon>Aculeata</taxon>
        <taxon>Formicoidea</taxon>
        <taxon>Formicidae</taxon>
        <taxon>Myrmicinae</taxon>
        <taxon>Temnothorax</taxon>
    </lineage>
</organism>
<feature type="binding site" evidence="8">
    <location>
        <position position="14"/>
    </location>
    <ligand>
        <name>Ca(2+)</name>
        <dbReference type="ChEBI" id="CHEBI:29108"/>
    </ligand>
</feature>
<dbReference type="Proteomes" id="UP000310200">
    <property type="component" value="Unassembled WGS sequence"/>
</dbReference>
<evidence type="ECO:0000256" key="9">
    <source>
        <dbReference type="PIRSR" id="PIRSR608901-2"/>
    </source>
</evidence>
<reference evidence="11 12" key="1">
    <citation type="journal article" date="2019" name="Philos. Trans. R. Soc. Lond., B, Biol. Sci.">
        <title>Ant behaviour and brain gene expression of defending hosts depend on the ecological success of the intruding social parasite.</title>
        <authorList>
            <person name="Kaur R."/>
            <person name="Stoldt M."/>
            <person name="Jongepier E."/>
            <person name="Feldmeyer B."/>
            <person name="Menzel F."/>
            <person name="Bornberg-Bauer E."/>
            <person name="Foitzik S."/>
        </authorList>
    </citation>
    <scope>NUCLEOTIDE SEQUENCE [LARGE SCALE GENOMIC DNA]</scope>
    <source>
        <tissue evidence="11">Whole body</tissue>
    </source>
</reference>
<feature type="transmembrane region" description="Helical" evidence="10">
    <location>
        <begin position="90"/>
        <end position="107"/>
    </location>
</feature>
<comment type="caution">
    <text evidence="11">The sequence shown here is derived from an EMBL/GenBank/DDBJ whole genome shotgun (WGS) entry which is preliminary data.</text>
</comment>
<evidence type="ECO:0000256" key="5">
    <source>
        <dbReference type="ARBA" id="ARBA00022801"/>
    </source>
</evidence>
<feature type="transmembrane region" description="Helical" evidence="10">
    <location>
        <begin position="28"/>
        <end position="48"/>
    </location>
</feature>
<dbReference type="InterPro" id="IPR008901">
    <property type="entry name" value="ACER"/>
</dbReference>
<evidence type="ECO:0000256" key="3">
    <source>
        <dbReference type="ARBA" id="ARBA00011891"/>
    </source>
</evidence>
<dbReference type="AlphaFoldDB" id="A0A4V3SAN1"/>
<evidence type="ECO:0000313" key="12">
    <source>
        <dbReference type="Proteomes" id="UP000310200"/>
    </source>
</evidence>
<feature type="binding site" evidence="8">
    <location>
        <position position="13"/>
    </location>
    <ligand>
        <name>Ca(2+)</name>
        <dbReference type="ChEBI" id="CHEBI:29108"/>
    </ligand>
</feature>
<dbReference type="GO" id="GO:0046514">
    <property type="term" value="P:ceramide catabolic process"/>
    <property type="evidence" value="ECO:0007669"/>
    <property type="project" value="TreeGrafter"/>
</dbReference>
<protein>
    <recommendedName>
        <fullName evidence="3">ceramidase</fullName>
        <ecNumber evidence="3">3.5.1.23</ecNumber>
    </recommendedName>
</protein>
<keyword evidence="8" id="KW-0106">Calcium</keyword>
<keyword evidence="7 10" id="KW-0472">Membrane</keyword>
<feature type="transmembrane region" description="Helical" evidence="10">
    <location>
        <begin position="143"/>
        <end position="160"/>
    </location>
</feature>
<feature type="transmembrane region" description="Helical" evidence="10">
    <location>
        <begin position="172"/>
        <end position="188"/>
    </location>
</feature>
<evidence type="ECO:0000256" key="8">
    <source>
        <dbReference type="PIRSR" id="PIRSR608901-1"/>
    </source>
</evidence>
<feature type="binding site" evidence="8">
    <location>
        <position position="18"/>
    </location>
    <ligand>
        <name>Ca(2+)</name>
        <dbReference type="ChEBI" id="CHEBI:29108"/>
    </ligand>
</feature>
<keyword evidence="4 10" id="KW-0812">Transmembrane</keyword>
<dbReference type="PANTHER" id="PTHR46139">
    <property type="entry name" value="ALKALINE CERAMIDASE"/>
    <property type="match status" value="1"/>
</dbReference>
<feature type="binding site" evidence="8">
    <location>
        <position position="16"/>
    </location>
    <ligand>
        <name>Ca(2+)</name>
        <dbReference type="ChEBI" id="CHEBI:29108"/>
    </ligand>
</feature>
<gene>
    <name evidence="11" type="ORF">DBV15_09951</name>
</gene>
<dbReference type="Pfam" id="PF05875">
    <property type="entry name" value="Ceramidase"/>
    <property type="match status" value="1"/>
</dbReference>
<evidence type="ECO:0000313" key="11">
    <source>
        <dbReference type="EMBL" id="TGZ49484.1"/>
    </source>
</evidence>
<name>A0A4V3SAN1_9HYME</name>
<keyword evidence="6 10" id="KW-1133">Transmembrane helix</keyword>
<feature type="binding site" evidence="8">
    <location>
        <position position="27"/>
    </location>
    <ligand>
        <name>Ca(2+)</name>
        <dbReference type="ChEBI" id="CHEBI:29108"/>
    </ligand>
</feature>
<comment type="similarity">
    <text evidence="2">Belongs to the alkaline ceramidase family.</text>
</comment>
<evidence type="ECO:0000256" key="6">
    <source>
        <dbReference type="ARBA" id="ARBA00022989"/>
    </source>
</evidence>
<keyword evidence="9" id="KW-0862">Zinc</keyword>
<dbReference type="GO" id="GO:0017040">
    <property type="term" value="F:N-acylsphingosine amidohydrolase activity"/>
    <property type="evidence" value="ECO:0007669"/>
    <property type="project" value="UniProtKB-EC"/>
</dbReference>
<evidence type="ECO:0000256" key="7">
    <source>
        <dbReference type="ARBA" id="ARBA00023136"/>
    </source>
</evidence>
<dbReference type="EMBL" id="QBLH01002117">
    <property type="protein sequence ID" value="TGZ49484.1"/>
    <property type="molecule type" value="Genomic_DNA"/>
</dbReference>
<feature type="transmembrane region" description="Helical" evidence="10">
    <location>
        <begin position="208"/>
        <end position="229"/>
    </location>
</feature>
<feature type="binding site" evidence="9">
    <location>
        <position position="77"/>
    </location>
    <ligand>
        <name>Zn(2+)</name>
        <dbReference type="ChEBI" id="CHEBI:29105"/>
        <note>catalytic</note>
    </ligand>
</feature>
<proteinExistence type="inferred from homology"/>
<dbReference type="STRING" id="300112.A0A4V3SAN1"/>
<evidence type="ECO:0000256" key="4">
    <source>
        <dbReference type="ARBA" id="ARBA00022692"/>
    </source>
</evidence>
<keyword evidence="8" id="KW-0479">Metal-binding</keyword>
<evidence type="ECO:0000256" key="1">
    <source>
        <dbReference type="ARBA" id="ARBA00004141"/>
    </source>
</evidence>
<comment type="subcellular location">
    <subcellularLocation>
        <location evidence="1">Membrane</location>
        <topology evidence="1">Multi-pass membrane protein</topology>
    </subcellularLocation>
</comment>
<keyword evidence="12" id="KW-1185">Reference proteome</keyword>
<sequence length="619" mass="71492">MWKPFEAGSSPVDWCERNYNISPSIAEFMNTLSNVVFVLLPPVLMHLFRDYARFVNPGIHVFWFLLMVVGLTSAYFHATLSLIGQLLDELSILWVYMAGFCIFFPRRYFPNVVHNDRKLFSICATLPTLIATGLILIHPAVNAFALMSLGIPAFGFLVMELKRTTSIRVYRLGLRCGAVWILAVFCWLNDRLFCDTWLNLNFPYLHALWHLFIFIASYTAGVLFAYFAVQDEKPHQTPVLRYWPRDDFELGVPSLDTINWMKNNIDLFQSVCNHRDVPRYIIHFLYAYPTMVKSHDFTSEKNKHEVWTTMLTLLSYCAKPEIQHFLETYLINKYFTSLSSAIRIFKSKQELLTPPTFYKVNVTSVWSEDMTAARNLATSLDRNIILINTLDFYESMTTMPHVEIFKISLHRHLELDENQHIINTIKPVYKPGKEYPDVPKNRHSLLFYDGTWQTPVEGMYWPNKDVLTAKATSDDIGRCVVSARKGKVKLSKIVQKWTTFPRLYKDSLIPQYPPLWVTIIRIRKPKGVITLMEQNETDLFRKLAQSLIIGNSVIVICTKQSCDLAPYCDMFSTSGIPPGVINLLSFENVKSLSEGYNASEPSDVYRQFTVSKQIGIIIY</sequence>
<keyword evidence="5" id="KW-0378">Hydrolase</keyword>
<dbReference type="GO" id="GO:0016020">
    <property type="term" value="C:membrane"/>
    <property type="evidence" value="ECO:0007669"/>
    <property type="project" value="UniProtKB-SubCell"/>
</dbReference>
<dbReference type="GO" id="GO:0046872">
    <property type="term" value="F:metal ion binding"/>
    <property type="evidence" value="ECO:0007669"/>
    <property type="project" value="UniProtKB-KW"/>
</dbReference>
<dbReference type="EC" id="3.5.1.23" evidence="3"/>
<feature type="transmembrane region" description="Helical" evidence="10">
    <location>
        <begin position="60"/>
        <end position="78"/>
    </location>
</feature>
<evidence type="ECO:0000256" key="10">
    <source>
        <dbReference type="SAM" id="Phobius"/>
    </source>
</evidence>
<feature type="transmembrane region" description="Helical" evidence="10">
    <location>
        <begin position="119"/>
        <end position="137"/>
    </location>
</feature>
<comment type="cofactor">
    <cofactor evidence="9">
        <name>Zn(2+)</name>
        <dbReference type="ChEBI" id="CHEBI:29105"/>
    </cofactor>
</comment>